<reference evidence="2" key="1">
    <citation type="submission" date="2014-12" db="EMBL/GenBank/DDBJ databases">
        <title>Genome Sequence of Valsa Canker Pathogens Uncovers a Specific Adaption of Colonization on Woody Bark.</title>
        <authorList>
            <person name="Yin Z."/>
            <person name="Liu H."/>
            <person name="Gao X."/>
            <person name="Li Z."/>
            <person name="Song N."/>
            <person name="Ke X."/>
            <person name="Dai Q."/>
            <person name="Wu Y."/>
            <person name="Sun Y."/>
            <person name="Xu J.-R."/>
            <person name="Kang Z.K."/>
            <person name="Wang L."/>
            <person name="Huang L."/>
        </authorList>
    </citation>
    <scope>NUCLEOTIDE SEQUENCE [LARGE SCALE GENOMIC DNA]</scope>
    <source>
        <strain evidence="2">03-8</strain>
    </source>
</reference>
<dbReference type="Proteomes" id="UP000078559">
    <property type="component" value="Chromosome 6"/>
</dbReference>
<dbReference type="AlphaFoldDB" id="A0A194W1B7"/>
<feature type="compositionally biased region" description="Low complexity" evidence="1">
    <location>
        <begin position="39"/>
        <end position="48"/>
    </location>
</feature>
<keyword evidence="3" id="KW-1185">Reference proteome</keyword>
<accession>A0A194W1B7</accession>
<evidence type="ECO:0000313" key="2">
    <source>
        <dbReference type="EMBL" id="KUI70321.1"/>
    </source>
</evidence>
<feature type="region of interest" description="Disordered" evidence="1">
    <location>
        <begin position="16"/>
        <end position="80"/>
    </location>
</feature>
<protein>
    <submittedName>
        <fullName evidence="2">Conidial yellow pigment biosynthesis polyketide synthase</fullName>
    </submittedName>
</protein>
<gene>
    <name evidence="2" type="ORF">VM1G_06277</name>
</gene>
<sequence length="186" mass="20571">MSLFVHYSTIGDMRFHLNRTQGTDKTKDPTTPPEDNDSGDPSLSSSSPVKNMSKPTTPASSSSDDALNTKPGYSDNSTDMSLRYSARAPVKPATSIVLQGKPRIDQETLILFPDGGGSAASYARLPRIKQGLAVMGLNSPYIRYPDEMGDYQLDDIIESYLAEIRRRQPQCPYFLGELVFRRHHGI</sequence>
<dbReference type="EMBL" id="CM003103">
    <property type="protein sequence ID" value="KUI70321.1"/>
    <property type="molecule type" value="Genomic_DNA"/>
</dbReference>
<dbReference type="SMR" id="A0A194W1B7"/>
<evidence type="ECO:0000256" key="1">
    <source>
        <dbReference type="SAM" id="MobiDB-lite"/>
    </source>
</evidence>
<feature type="compositionally biased region" description="Polar residues" evidence="1">
    <location>
        <begin position="49"/>
        <end position="66"/>
    </location>
</feature>
<dbReference type="Gene3D" id="3.40.50.1820">
    <property type="entry name" value="alpha/beta hydrolase"/>
    <property type="match status" value="1"/>
</dbReference>
<name>A0A194W1B7_CYTMA</name>
<dbReference type="SUPFAM" id="SSF53474">
    <property type="entry name" value="alpha/beta-Hydrolases"/>
    <property type="match status" value="1"/>
</dbReference>
<organism evidence="2 3">
    <name type="scientific">Cytospora mali</name>
    <name type="common">Apple Valsa canker fungus</name>
    <name type="synonym">Valsa mali</name>
    <dbReference type="NCBI Taxonomy" id="578113"/>
    <lineage>
        <taxon>Eukaryota</taxon>
        <taxon>Fungi</taxon>
        <taxon>Dikarya</taxon>
        <taxon>Ascomycota</taxon>
        <taxon>Pezizomycotina</taxon>
        <taxon>Sordariomycetes</taxon>
        <taxon>Sordariomycetidae</taxon>
        <taxon>Diaporthales</taxon>
        <taxon>Cytosporaceae</taxon>
        <taxon>Cytospora</taxon>
    </lineage>
</organism>
<dbReference type="InterPro" id="IPR029058">
    <property type="entry name" value="AB_hydrolase_fold"/>
</dbReference>
<evidence type="ECO:0000313" key="3">
    <source>
        <dbReference type="Proteomes" id="UP000078559"/>
    </source>
</evidence>
<dbReference type="OrthoDB" id="10253869at2759"/>
<proteinExistence type="predicted"/>